<dbReference type="GO" id="GO:0005198">
    <property type="term" value="F:structural molecule activity"/>
    <property type="evidence" value="ECO:0007669"/>
    <property type="project" value="InterPro"/>
</dbReference>
<reference evidence="7" key="1">
    <citation type="submission" date="2019-09" db="EMBL/GenBank/DDBJ databases">
        <title>Antimicrobial potential of Antarctic Bacteria.</title>
        <authorList>
            <person name="Benaud N."/>
            <person name="Edwards R.J."/>
            <person name="Ferrari B.C."/>
        </authorList>
    </citation>
    <scope>NUCLEOTIDE SEQUENCE [LARGE SCALE GENOMIC DNA]</scope>
    <source>
        <strain evidence="7">INR9</strain>
    </source>
</reference>
<dbReference type="PANTHER" id="PTHR42792:SF1">
    <property type="entry name" value="FLAGELLAR HOOK-ASSOCIATED PROTEIN 3"/>
    <property type="match status" value="1"/>
</dbReference>
<dbReference type="Gene3D" id="1.20.1330.10">
    <property type="entry name" value="f41 fragment of flagellin, N-terminal domain"/>
    <property type="match status" value="1"/>
</dbReference>
<evidence type="ECO:0000259" key="5">
    <source>
        <dbReference type="Pfam" id="PF00700"/>
    </source>
</evidence>
<dbReference type="EMBL" id="CP043641">
    <property type="protein sequence ID" value="QNE36252.1"/>
    <property type="molecule type" value="Genomic_DNA"/>
</dbReference>
<gene>
    <name evidence="6" type="primary">flgL</name>
    <name evidence="6" type="ORF">F1C12_14790</name>
</gene>
<name>A0A7G6YCN7_9MICO</name>
<keyword evidence="6" id="KW-0969">Cilium</keyword>
<evidence type="ECO:0000313" key="6">
    <source>
        <dbReference type="EMBL" id="QNE36252.1"/>
    </source>
</evidence>
<dbReference type="GO" id="GO:0071973">
    <property type="term" value="P:bacterial-type flagellum-dependent cell motility"/>
    <property type="evidence" value="ECO:0007669"/>
    <property type="project" value="InterPro"/>
</dbReference>
<evidence type="ECO:0000313" key="7">
    <source>
        <dbReference type="Proteomes" id="UP000515511"/>
    </source>
</evidence>
<protein>
    <submittedName>
        <fullName evidence="6">Flagellar hook-associated protein 3</fullName>
    </submittedName>
</protein>
<dbReference type="InterPro" id="IPR013384">
    <property type="entry name" value="Flagell_FlgL"/>
</dbReference>
<keyword evidence="6" id="KW-0282">Flagellum</keyword>
<dbReference type="KEGG" id="lse:F1C12_14790"/>
<evidence type="ECO:0000256" key="2">
    <source>
        <dbReference type="ARBA" id="ARBA00005709"/>
    </source>
</evidence>
<sequence length="294" mass="30261">MSFRVTESTQLASAQRNLQLSAQRLNQLDEQVASGLAISKPSDDPAGAATLLDLQRQLAQNAQYQRNAGDGTAWLATAGTALTSMNDTLNQVRDLTVQAANTATQTPTSRAAIATQLQSLKQTLLTLANTQYQGRSVFAGTSDAGSAFNADYSFNGTAGSSVNRRVGADTTVRVDVDGSAVLGSGSSSVFALIDSIASAVSSGGNVGGQLTAIDAVAANIRGAEATVGSAQNQLTGATSALTTQATTLQTSQNGIQNVDAAHAILEMQTQQVAYQTALAVTAKSIQPTLMDYLR</sequence>
<feature type="domain" description="Flagellin C-terminal" evidence="5">
    <location>
        <begin position="210"/>
        <end position="292"/>
    </location>
</feature>
<feature type="domain" description="Flagellin N-terminal" evidence="4">
    <location>
        <begin position="12"/>
        <end position="142"/>
    </location>
</feature>
<proteinExistence type="inferred from homology"/>
<dbReference type="Proteomes" id="UP000515511">
    <property type="component" value="Chromosome"/>
</dbReference>
<keyword evidence="3" id="KW-0975">Bacterial flagellum</keyword>
<evidence type="ECO:0000259" key="4">
    <source>
        <dbReference type="Pfam" id="PF00669"/>
    </source>
</evidence>
<comment type="similarity">
    <text evidence="2">Belongs to the bacterial flagellin family.</text>
</comment>
<comment type="subcellular location">
    <subcellularLocation>
        <location evidence="1">Bacterial flagellum</location>
    </subcellularLocation>
</comment>
<dbReference type="InterPro" id="IPR046358">
    <property type="entry name" value="Flagellin_C"/>
</dbReference>
<dbReference type="GO" id="GO:0009424">
    <property type="term" value="C:bacterial-type flagellum hook"/>
    <property type="evidence" value="ECO:0007669"/>
    <property type="project" value="InterPro"/>
</dbReference>
<dbReference type="InterPro" id="IPR001492">
    <property type="entry name" value="Flagellin"/>
</dbReference>
<dbReference type="Pfam" id="PF00669">
    <property type="entry name" value="Flagellin_N"/>
    <property type="match status" value="1"/>
</dbReference>
<dbReference type="NCBIfam" id="TIGR02550">
    <property type="entry name" value="flagell_flgL"/>
    <property type="match status" value="1"/>
</dbReference>
<dbReference type="PANTHER" id="PTHR42792">
    <property type="entry name" value="FLAGELLIN"/>
    <property type="match status" value="1"/>
</dbReference>
<keyword evidence="6" id="KW-0966">Cell projection</keyword>
<dbReference type="InterPro" id="IPR001029">
    <property type="entry name" value="Flagellin_N"/>
</dbReference>
<organism evidence="6 7">
    <name type="scientific">Leifsonia shinshuensis</name>
    <dbReference type="NCBI Taxonomy" id="150026"/>
    <lineage>
        <taxon>Bacteria</taxon>
        <taxon>Bacillati</taxon>
        <taxon>Actinomycetota</taxon>
        <taxon>Actinomycetes</taxon>
        <taxon>Micrococcales</taxon>
        <taxon>Microbacteriaceae</taxon>
        <taxon>Leifsonia</taxon>
    </lineage>
</organism>
<dbReference type="SUPFAM" id="SSF64518">
    <property type="entry name" value="Phase 1 flagellin"/>
    <property type="match status" value="1"/>
</dbReference>
<dbReference type="RefSeq" id="WP_185275688.1">
    <property type="nucleotide sequence ID" value="NZ_CP043641.1"/>
</dbReference>
<evidence type="ECO:0000256" key="3">
    <source>
        <dbReference type="ARBA" id="ARBA00023143"/>
    </source>
</evidence>
<evidence type="ECO:0000256" key="1">
    <source>
        <dbReference type="ARBA" id="ARBA00004365"/>
    </source>
</evidence>
<dbReference type="Pfam" id="PF00700">
    <property type="entry name" value="Flagellin_C"/>
    <property type="match status" value="1"/>
</dbReference>
<dbReference type="AlphaFoldDB" id="A0A7G6YCN7"/>
<accession>A0A7G6YCN7</accession>